<evidence type="ECO:0000256" key="1">
    <source>
        <dbReference type="SAM" id="MobiDB-lite"/>
    </source>
</evidence>
<feature type="compositionally biased region" description="Polar residues" evidence="1">
    <location>
        <begin position="193"/>
        <end position="224"/>
    </location>
</feature>
<feature type="transmembrane region" description="Helical" evidence="2">
    <location>
        <begin position="67"/>
        <end position="86"/>
    </location>
</feature>
<sequence length="256" mass="30291">MLSTIASNLYFTIELIHMYKEQNPADDIISQAEKDNMQKEYNYIFELLQCFHLLFKKYKGTHFNEKIQMLSILGFFSFSYLYRLIFNLYQASNYDQMQSFQKNQMTGYSIVIFFLLFFGEEFPLALIFVFQYLNNKNSNNRVNHQKQTVTKAIDSSEQLVNNLVVNEKEKYDQSDLTHSYIGQPQPTHLGMNTFRQNSENPNNENYISGRPNQRVTISKDSQSSRGDHKNFYYEQQSSADSLLIPHEFQKKHNQSY</sequence>
<keyword evidence="2" id="KW-1133">Transmembrane helix</keyword>
<dbReference type="AlphaFoldDB" id="A0A078B078"/>
<gene>
    <name evidence="3" type="primary">Contig4526.g4832</name>
    <name evidence="3" type="ORF">STYLEM_17185</name>
</gene>
<feature type="region of interest" description="Disordered" evidence="1">
    <location>
        <begin position="178"/>
        <end position="227"/>
    </location>
</feature>
<keyword evidence="4" id="KW-1185">Reference proteome</keyword>
<organism evidence="3 4">
    <name type="scientific">Stylonychia lemnae</name>
    <name type="common">Ciliate</name>
    <dbReference type="NCBI Taxonomy" id="5949"/>
    <lineage>
        <taxon>Eukaryota</taxon>
        <taxon>Sar</taxon>
        <taxon>Alveolata</taxon>
        <taxon>Ciliophora</taxon>
        <taxon>Intramacronucleata</taxon>
        <taxon>Spirotrichea</taxon>
        <taxon>Stichotrichia</taxon>
        <taxon>Sporadotrichida</taxon>
        <taxon>Oxytrichidae</taxon>
        <taxon>Stylonychinae</taxon>
        <taxon>Stylonychia</taxon>
    </lineage>
</organism>
<evidence type="ECO:0000313" key="4">
    <source>
        <dbReference type="Proteomes" id="UP000039865"/>
    </source>
</evidence>
<feature type="transmembrane region" description="Helical" evidence="2">
    <location>
        <begin position="107"/>
        <end position="133"/>
    </location>
</feature>
<protein>
    <submittedName>
        <fullName evidence="3">Uncharacterized protein</fullName>
    </submittedName>
</protein>
<evidence type="ECO:0000313" key="3">
    <source>
        <dbReference type="EMBL" id="CDW88070.1"/>
    </source>
</evidence>
<dbReference type="InParanoid" id="A0A078B078"/>
<evidence type="ECO:0000256" key="2">
    <source>
        <dbReference type="SAM" id="Phobius"/>
    </source>
</evidence>
<accession>A0A078B078</accession>
<keyword evidence="2" id="KW-0812">Transmembrane</keyword>
<reference evidence="3 4" key="1">
    <citation type="submission" date="2014-06" db="EMBL/GenBank/DDBJ databases">
        <authorList>
            <person name="Swart Estienne"/>
        </authorList>
    </citation>
    <scope>NUCLEOTIDE SEQUENCE [LARGE SCALE GENOMIC DNA]</scope>
    <source>
        <strain evidence="3 4">130c</strain>
    </source>
</reference>
<dbReference type="OrthoDB" id="10669536at2759"/>
<dbReference type="Proteomes" id="UP000039865">
    <property type="component" value="Unassembled WGS sequence"/>
</dbReference>
<dbReference type="EMBL" id="CCKQ01016193">
    <property type="protein sequence ID" value="CDW88070.1"/>
    <property type="molecule type" value="Genomic_DNA"/>
</dbReference>
<proteinExistence type="predicted"/>
<keyword evidence="2" id="KW-0472">Membrane</keyword>
<name>A0A078B078_STYLE</name>